<dbReference type="SUPFAM" id="SSF56281">
    <property type="entry name" value="Metallo-hydrolase/oxidoreductase"/>
    <property type="match status" value="1"/>
</dbReference>
<dbReference type="PANTHER" id="PTHR15032:SF4">
    <property type="entry name" value="N-ACYL-PHOSPHATIDYLETHANOLAMINE-HYDROLYZING PHOSPHOLIPASE D"/>
    <property type="match status" value="1"/>
</dbReference>
<keyword evidence="1" id="KW-0732">Signal</keyword>
<organism evidence="3 4">
    <name type="scientific">Planococcus maitriensis</name>
    <dbReference type="NCBI Taxonomy" id="221799"/>
    <lineage>
        <taxon>Bacteria</taxon>
        <taxon>Bacillati</taxon>
        <taxon>Bacillota</taxon>
        <taxon>Bacilli</taxon>
        <taxon>Bacillales</taxon>
        <taxon>Caryophanaceae</taxon>
        <taxon>Planococcus</taxon>
    </lineage>
</organism>
<feature type="signal peptide" evidence="1">
    <location>
        <begin position="1"/>
        <end position="27"/>
    </location>
</feature>
<comment type="caution">
    <text evidence="3">The sequence shown here is derived from an EMBL/GenBank/DDBJ whole genome shotgun (WGS) entry which is preliminary data.</text>
</comment>
<evidence type="ECO:0000313" key="3">
    <source>
        <dbReference type="EMBL" id="RAZ70285.1"/>
    </source>
</evidence>
<dbReference type="EMBL" id="QLZQ01000001">
    <property type="protein sequence ID" value="RAZ70285.1"/>
    <property type="molecule type" value="Genomic_DNA"/>
</dbReference>
<dbReference type="GO" id="GO:0008270">
    <property type="term" value="F:zinc ion binding"/>
    <property type="evidence" value="ECO:0007669"/>
    <property type="project" value="InterPro"/>
</dbReference>
<reference evidence="3 4" key="1">
    <citation type="submission" date="2018-06" db="EMBL/GenBank/DDBJ databases">
        <title>The draft genome sequences of strains SCU63 and S1.</title>
        <authorList>
            <person name="Gan L."/>
        </authorList>
    </citation>
    <scope>NUCLEOTIDE SEQUENCE [LARGE SCALE GENOMIC DNA]</scope>
    <source>
        <strain evidence="3 4">S1</strain>
    </source>
</reference>
<dbReference type="Proteomes" id="UP000251869">
    <property type="component" value="Unassembled WGS sequence"/>
</dbReference>
<evidence type="ECO:0000259" key="2">
    <source>
        <dbReference type="Pfam" id="PF12706"/>
    </source>
</evidence>
<evidence type="ECO:0000256" key="1">
    <source>
        <dbReference type="SAM" id="SignalP"/>
    </source>
</evidence>
<dbReference type="Gene3D" id="3.60.15.10">
    <property type="entry name" value="Ribonuclease Z/Hydroxyacylglutathione hydrolase-like"/>
    <property type="match status" value="1"/>
</dbReference>
<dbReference type="AlphaFoldDB" id="A0A365KC10"/>
<keyword evidence="4" id="KW-1185">Reference proteome</keyword>
<dbReference type="PIRSF" id="PIRSF038896">
    <property type="entry name" value="NAPE-PLD"/>
    <property type="match status" value="1"/>
</dbReference>
<proteinExistence type="predicted"/>
<accession>A0A365KC10</accession>
<dbReference type="Pfam" id="PF12706">
    <property type="entry name" value="Lactamase_B_2"/>
    <property type="match status" value="1"/>
</dbReference>
<feature type="domain" description="Metallo-beta-lactamase" evidence="2">
    <location>
        <begin position="123"/>
        <end position="317"/>
    </location>
</feature>
<dbReference type="PANTHER" id="PTHR15032">
    <property type="entry name" value="N-ACYL-PHOSPHATIDYLETHANOLAMINE-HYDROLYZING PHOSPHOLIPASE D"/>
    <property type="match status" value="1"/>
</dbReference>
<gene>
    <name evidence="3" type="ORF">DP119_00570</name>
</gene>
<dbReference type="InterPro" id="IPR001279">
    <property type="entry name" value="Metallo-B-lactamas"/>
</dbReference>
<dbReference type="RefSeq" id="WP_112231857.1">
    <property type="nucleotide sequence ID" value="NZ_QLZQ01000001.1"/>
</dbReference>
<name>A0A365KC10_9BACL</name>
<dbReference type="OrthoDB" id="9805728at2"/>
<dbReference type="GO" id="GO:0070290">
    <property type="term" value="F:N-acylphosphatidylethanolamine-specific phospholipase D activity"/>
    <property type="evidence" value="ECO:0007669"/>
    <property type="project" value="InterPro"/>
</dbReference>
<protein>
    <recommendedName>
        <fullName evidence="2">Metallo-beta-lactamase domain-containing protein</fullName>
    </recommendedName>
</protein>
<feature type="chain" id="PRO_5016910024" description="Metallo-beta-lactamase domain-containing protein" evidence="1">
    <location>
        <begin position="28"/>
        <end position="371"/>
    </location>
</feature>
<dbReference type="InterPro" id="IPR036866">
    <property type="entry name" value="RibonucZ/Hydroxyglut_hydro"/>
</dbReference>
<sequence length="371" mass="41440">MKKIALYSLAGVAAASVLSTVFLKAHAPLGSTPTKVQQASFVKRGHYQDGKFTNLEQADMNISASEGFSMLRETLFSSDEGRAPVAKLPVADIDREAVNGPEDSLTWFGHSTFLLSIDGKKLFVDPMLGKRASPLAFAGSARYSVDWLENVERLPEIDAVLLTHDHYDHLDYGSIRALESKVGHFFVPLGVGTHLERWGVESARITELDWWEEIHFEGLTLVLTPSQHFSGRGLFNRNSTLWGGWAVLGRDFRFYTSGDGGYGSHFKEIGDKYGPFDLALVEGGQYDPRWETSHMAPEQSVQAVLDVRADKMMLVHWAAFTLAFHSWTDPVERASQEAQRLGVELLTPKIGETLSLEELDSYTSARWWEQQ</sequence>
<evidence type="ECO:0000313" key="4">
    <source>
        <dbReference type="Proteomes" id="UP000251869"/>
    </source>
</evidence>
<dbReference type="InterPro" id="IPR024884">
    <property type="entry name" value="NAPE-PLD"/>
</dbReference>
<dbReference type="GO" id="GO:0005737">
    <property type="term" value="C:cytoplasm"/>
    <property type="evidence" value="ECO:0007669"/>
    <property type="project" value="TreeGrafter"/>
</dbReference>